<feature type="region of interest" description="Disordered" evidence="1">
    <location>
        <begin position="294"/>
        <end position="334"/>
    </location>
</feature>
<gene>
    <name evidence="2" type="ORF">CEUR00632_LOCUS13525</name>
</gene>
<feature type="compositionally biased region" description="Low complexity" evidence="1">
    <location>
        <begin position="149"/>
        <end position="163"/>
    </location>
</feature>
<organism evidence="2">
    <name type="scientific">Chlamydomonas euryale</name>
    <dbReference type="NCBI Taxonomy" id="1486919"/>
    <lineage>
        <taxon>Eukaryota</taxon>
        <taxon>Viridiplantae</taxon>
        <taxon>Chlorophyta</taxon>
        <taxon>core chlorophytes</taxon>
        <taxon>Chlorophyceae</taxon>
        <taxon>CS clade</taxon>
        <taxon>Chlamydomonadales</taxon>
        <taxon>Chlamydomonadaceae</taxon>
        <taxon>Chlamydomonas</taxon>
    </lineage>
</organism>
<protein>
    <submittedName>
        <fullName evidence="2">Uncharacterized protein</fullName>
    </submittedName>
</protein>
<feature type="region of interest" description="Disordered" evidence="1">
    <location>
        <begin position="1"/>
        <end position="108"/>
    </location>
</feature>
<evidence type="ECO:0000256" key="1">
    <source>
        <dbReference type="SAM" id="MobiDB-lite"/>
    </source>
</evidence>
<feature type="region of interest" description="Disordered" evidence="1">
    <location>
        <begin position="125"/>
        <end position="260"/>
    </location>
</feature>
<reference evidence="2" key="1">
    <citation type="submission" date="2021-01" db="EMBL/GenBank/DDBJ databases">
        <authorList>
            <person name="Corre E."/>
            <person name="Pelletier E."/>
            <person name="Niang G."/>
            <person name="Scheremetjew M."/>
            <person name="Finn R."/>
            <person name="Kale V."/>
            <person name="Holt S."/>
            <person name="Cochrane G."/>
            <person name="Meng A."/>
            <person name="Brown T."/>
            <person name="Cohen L."/>
        </authorList>
    </citation>
    <scope>NUCLEOTIDE SEQUENCE</scope>
    <source>
        <strain evidence="2">CCMP219</strain>
    </source>
</reference>
<name>A0A7R9VK82_9CHLO</name>
<evidence type="ECO:0000313" key="2">
    <source>
        <dbReference type="EMBL" id="CAD8296466.1"/>
    </source>
</evidence>
<proteinExistence type="predicted"/>
<accession>A0A7R9VK82</accession>
<feature type="compositionally biased region" description="Low complexity" evidence="1">
    <location>
        <begin position="96"/>
        <end position="108"/>
    </location>
</feature>
<feature type="compositionally biased region" description="Low complexity" evidence="1">
    <location>
        <begin position="177"/>
        <end position="188"/>
    </location>
</feature>
<sequence length="334" mass="36104">MDHNNIHAVGDMVQLEESELEPTLPVVREHSEMEYTEDGEPTTVEEQPNIEEAVAQRRSMDGPGPRRSQESYRMSLNTGSPSKGRSRSPGERVEESSLAALGRRASASIPMSLKRLSYGIASMTTGSSYQAGADRSSKSSVGEIEPESMSRSPSEGLSRSSISNAGRKVKGYLTRVSGRSSGSSPNSGKVAGQKSHEKPLCTSSVPQAQAYPHDASAPGVGKTPPNLRRGGYYMGLIGGPRTHSNGGAEDASTSCAATEHKQTEELKGWLKETREPWVKHSSRLLKLRAHELMEEEAEREASEAKAPAHATPLKPPKKQLKTFSLAAPQPRKYK</sequence>
<dbReference type="AlphaFoldDB" id="A0A7R9VK82"/>
<dbReference type="EMBL" id="HBEC01029320">
    <property type="protein sequence ID" value="CAD8296466.1"/>
    <property type="molecule type" value="Transcribed_RNA"/>
</dbReference>